<accession>A0A699RG84</accession>
<dbReference type="EMBL" id="BKCJ011081523">
    <property type="protein sequence ID" value="GFC81844.1"/>
    <property type="molecule type" value="Genomic_DNA"/>
</dbReference>
<gene>
    <name evidence="2" type="ORF">Tci_853814</name>
</gene>
<comment type="caution">
    <text evidence="2">The sequence shown here is derived from an EMBL/GenBank/DDBJ whole genome shotgun (WGS) entry which is preliminary data.</text>
</comment>
<feature type="non-terminal residue" evidence="2">
    <location>
        <position position="1"/>
    </location>
</feature>
<evidence type="ECO:0000256" key="1">
    <source>
        <dbReference type="SAM" id="MobiDB-lite"/>
    </source>
</evidence>
<dbReference type="AlphaFoldDB" id="A0A699RG84"/>
<evidence type="ECO:0000313" key="2">
    <source>
        <dbReference type="EMBL" id="GFC81844.1"/>
    </source>
</evidence>
<proteinExistence type="predicted"/>
<organism evidence="2">
    <name type="scientific">Tanacetum cinerariifolium</name>
    <name type="common">Dalmatian daisy</name>
    <name type="synonym">Chrysanthemum cinerariifolium</name>
    <dbReference type="NCBI Taxonomy" id="118510"/>
    <lineage>
        <taxon>Eukaryota</taxon>
        <taxon>Viridiplantae</taxon>
        <taxon>Streptophyta</taxon>
        <taxon>Embryophyta</taxon>
        <taxon>Tracheophyta</taxon>
        <taxon>Spermatophyta</taxon>
        <taxon>Magnoliopsida</taxon>
        <taxon>eudicotyledons</taxon>
        <taxon>Gunneridae</taxon>
        <taxon>Pentapetalae</taxon>
        <taxon>asterids</taxon>
        <taxon>campanulids</taxon>
        <taxon>Asterales</taxon>
        <taxon>Asteraceae</taxon>
        <taxon>Asteroideae</taxon>
        <taxon>Anthemideae</taxon>
        <taxon>Anthemidinae</taxon>
        <taxon>Tanacetum</taxon>
    </lineage>
</organism>
<feature type="compositionally biased region" description="Polar residues" evidence="1">
    <location>
        <begin position="15"/>
        <end position="35"/>
    </location>
</feature>
<name>A0A699RG84_TANCI</name>
<reference evidence="2" key="1">
    <citation type="journal article" date="2019" name="Sci. Rep.">
        <title>Draft genome of Tanacetum cinerariifolium, the natural source of mosquito coil.</title>
        <authorList>
            <person name="Yamashiro T."/>
            <person name="Shiraishi A."/>
            <person name="Satake H."/>
            <person name="Nakayama K."/>
        </authorList>
    </citation>
    <scope>NUCLEOTIDE SEQUENCE</scope>
</reference>
<feature type="region of interest" description="Disordered" evidence="1">
    <location>
        <begin position="1"/>
        <end position="47"/>
    </location>
</feature>
<sequence length="47" mass="4770">ASELAAESNGAPSFLVTQTPNLSISSSNNMAQDSDTIVVPDDTEGST</sequence>
<protein>
    <submittedName>
        <fullName evidence="2">Uncharacterized protein</fullName>
    </submittedName>
</protein>